<comment type="subcellular location">
    <subcellularLocation>
        <location evidence="1">Cell outer membrane</location>
    </subcellularLocation>
</comment>
<keyword evidence="4" id="KW-0732">Signal</keyword>
<feature type="signal peptide" evidence="4">
    <location>
        <begin position="1"/>
        <end position="24"/>
    </location>
</feature>
<keyword evidence="3" id="KW-0998">Cell outer membrane</keyword>
<evidence type="ECO:0000256" key="4">
    <source>
        <dbReference type="SAM" id="SignalP"/>
    </source>
</evidence>
<organism evidence="6 7">
    <name type="scientific">Longimicrobium terrae</name>
    <dbReference type="NCBI Taxonomy" id="1639882"/>
    <lineage>
        <taxon>Bacteria</taxon>
        <taxon>Pseudomonadati</taxon>
        <taxon>Gemmatimonadota</taxon>
        <taxon>Longimicrobiia</taxon>
        <taxon>Longimicrobiales</taxon>
        <taxon>Longimicrobiaceae</taxon>
        <taxon>Longimicrobium</taxon>
    </lineage>
</organism>
<dbReference type="Proteomes" id="UP000582837">
    <property type="component" value="Unassembled WGS sequence"/>
</dbReference>
<dbReference type="Gene3D" id="2.40.170.20">
    <property type="entry name" value="TonB-dependent receptor, beta-barrel domain"/>
    <property type="match status" value="1"/>
</dbReference>
<keyword evidence="2" id="KW-0472">Membrane</keyword>
<gene>
    <name evidence="6" type="ORF">HNQ61_004645</name>
</gene>
<evidence type="ECO:0000259" key="5">
    <source>
        <dbReference type="Pfam" id="PF07715"/>
    </source>
</evidence>
<sequence>MTPRLFRRGIPALLCAFAAVLVAAAELRAQVPAARDTVRKDSALVADPNVRADTLPDRPAADSVPADSTLPAPVFPLLPEPRETGFGPGVWVFGPVELARFHGLSMLDLLDRIPGIVVTREGSPGRPAGVAAFGGGGGRLRVFLDGWEMPGLNASSPELQRIPLVDVSAVRVFRGLGEIRVDIQTLRLTDRRPYAQIEGGEGDYATRILRGLFSRPLGQRMVATVGVDVVETGGFRRAEPFSANTGFGRLSYAFSADRALELEYRSTAVDAERSFAFNGTRATLPTEAYDRGELMLRARGRVLGDVWVDGAVGRSWQRPGGGDTITLEREAVQAYARAVADIPLGRLEGALRYRGVDDEGFAAGGAEASLRAELTPGRAISAWGEVRAGSWGGSTGVELEAAARTGAWRGVSLFGQAATGTRAIRYWRDTSEVVQNLGNVINPSIPALDTVPIVDFPDIFPTLAAVRAGAEWTRGAVQAGAAFVVHDLGGTVPYGFYFDRGTQPAAGTTVSGVEAYASVPLFWRQLRFDAHYTDFFAVPDRPYTPARFGRAALEFHGVYKDGNLEPTLRAELLGRDRAVSLDATTGALTALTEPYLIANLFVQIRVLDVRAFYRAENLLNRRTAADIPGLTLPGARSLFGVRWFFRD</sequence>
<dbReference type="Gene3D" id="2.170.130.10">
    <property type="entry name" value="TonB-dependent receptor, plug domain"/>
    <property type="match status" value="1"/>
</dbReference>
<dbReference type="InterPro" id="IPR037066">
    <property type="entry name" value="Plug_dom_sf"/>
</dbReference>
<evidence type="ECO:0000313" key="7">
    <source>
        <dbReference type="Proteomes" id="UP000582837"/>
    </source>
</evidence>
<dbReference type="EMBL" id="JACHIA010000020">
    <property type="protein sequence ID" value="MBB6072979.1"/>
    <property type="molecule type" value="Genomic_DNA"/>
</dbReference>
<proteinExistence type="predicted"/>
<accession>A0A841H5E5</accession>
<dbReference type="RefSeq" id="WP_183685810.1">
    <property type="nucleotide sequence ID" value="NZ_JABDTL010000002.1"/>
</dbReference>
<evidence type="ECO:0000256" key="1">
    <source>
        <dbReference type="ARBA" id="ARBA00004442"/>
    </source>
</evidence>
<dbReference type="SUPFAM" id="SSF56935">
    <property type="entry name" value="Porins"/>
    <property type="match status" value="1"/>
</dbReference>
<feature type="domain" description="TonB-dependent receptor plug" evidence="5">
    <location>
        <begin position="92"/>
        <end position="177"/>
    </location>
</feature>
<evidence type="ECO:0000256" key="2">
    <source>
        <dbReference type="ARBA" id="ARBA00023136"/>
    </source>
</evidence>
<dbReference type="InterPro" id="IPR036942">
    <property type="entry name" value="Beta-barrel_TonB_sf"/>
</dbReference>
<dbReference type="Pfam" id="PF07715">
    <property type="entry name" value="Plug"/>
    <property type="match status" value="1"/>
</dbReference>
<evidence type="ECO:0000256" key="3">
    <source>
        <dbReference type="ARBA" id="ARBA00023237"/>
    </source>
</evidence>
<dbReference type="AlphaFoldDB" id="A0A841H5E5"/>
<feature type="chain" id="PRO_5032516224" description="TonB-dependent receptor plug domain-containing protein" evidence="4">
    <location>
        <begin position="25"/>
        <end position="647"/>
    </location>
</feature>
<comment type="caution">
    <text evidence="6">The sequence shown here is derived from an EMBL/GenBank/DDBJ whole genome shotgun (WGS) entry which is preliminary data.</text>
</comment>
<keyword evidence="7" id="KW-1185">Reference proteome</keyword>
<reference evidence="6 7" key="1">
    <citation type="submission" date="2020-08" db="EMBL/GenBank/DDBJ databases">
        <title>Genomic Encyclopedia of Type Strains, Phase IV (KMG-IV): sequencing the most valuable type-strain genomes for metagenomic binning, comparative biology and taxonomic classification.</title>
        <authorList>
            <person name="Goeker M."/>
        </authorList>
    </citation>
    <scope>NUCLEOTIDE SEQUENCE [LARGE SCALE GENOMIC DNA]</scope>
    <source>
        <strain evidence="6 7">DSM 29007</strain>
    </source>
</reference>
<protein>
    <recommendedName>
        <fullName evidence="5">TonB-dependent receptor plug domain-containing protein</fullName>
    </recommendedName>
</protein>
<dbReference type="InterPro" id="IPR012910">
    <property type="entry name" value="Plug_dom"/>
</dbReference>
<name>A0A841H5E5_9BACT</name>
<dbReference type="GO" id="GO:0009279">
    <property type="term" value="C:cell outer membrane"/>
    <property type="evidence" value="ECO:0007669"/>
    <property type="project" value="UniProtKB-SubCell"/>
</dbReference>
<evidence type="ECO:0000313" key="6">
    <source>
        <dbReference type="EMBL" id="MBB6072979.1"/>
    </source>
</evidence>